<gene>
    <name evidence="3" type="primary">LOC106011332</name>
</gene>
<reference evidence="3" key="1">
    <citation type="submission" date="2025-08" db="UniProtKB">
        <authorList>
            <consortium name="RefSeq"/>
        </authorList>
    </citation>
    <scope>IDENTIFICATION</scope>
</reference>
<feature type="region of interest" description="Disordered" evidence="1">
    <location>
        <begin position="94"/>
        <end position="116"/>
    </location>
</feature>
<dbReference type="SUPFAM" id="SSF56112">
    <property type="entry name" value="Protein kinase-like (PK-like)"/>
    <property type="match status" value="1"/>
</dbReference>
<proteinExistence type="predicted"/>
<dbReference type="GeneID" id="106011332"/>
<evidence type="ECO:0000256" key="1">
    <source>
        <dbReference type="SAM" id="MobiDB-lite"/>
    </source>
</evidence>
<organism evidence="2 3">
    <name type="scientific">Aplysia californica</name>
    <name type="common">California sea hare</name>
    <dbReference type="NCBI Taxonomy" id="6500"/>
    <lineage>
        <taxon>Eukaryota</taxon>
        <taxon>Metazoa</taxon>
        <taxon>Spiralia</taxon>
        <taxon>Lophotrochozoa</taxon>
        <taxon>Mollusca</taxon>
        <taxon>Gastropoda</taxon>
        <taxon>Heterobranchia</taxon>
        <taxon>Euthyneura</taxon>
        <taxon>Tectipleura</taxon>
        <taxon>Aplysiida</taxon>
        <taxon>Aplysioidea</taxon>
        <taxon>Aplysiidae</taxon>
        <taxon>Aplysia</taxon>
    </lineage>
</organism>
<feature type="compositionally biased region" description="Acidic residues" evidence="1">
    <location>
        <begin position="97"/>
        <end position="116"/>
    </location>
</feature>
<keyword evidence="2" id="KW-1185">Reference proteome</keyword>
<evidence type="ECO:0000313" key="3">
    <source>
        <dbReference type="RefSeq" id="XP_012936008.2"/>
    </source>
</evidence>
<dbReference type="RefSeq" id="XP_012936008.2">
    <property type="nucleotide sequence ID" value="XM_013080554.2"/>
</dbReference>
<dbReference type="InterPro" id="IPR011009">
    <property type="entry name" value="Kinase-like_dom_sf"/>
</dbReference>
<accession>A0ABM0ZWL1</accession>
<sequence>MDSYSLGVVFFACVTRVEPEEGVDYLRRVNTDTAISIPHNVLLNMLLWADPKVRSRTKEILFQLQTHSLTEETSAAVNRPSSIDFHINHVCVVGGGENDDDDDDDDDEENEIDVCT</sequence>
<dbReference type="Proteomes" id="UP000694888">
    <property type="component" value="Unplaced"/>
</dbReference>
<protein>
    <submittedName>
        <fullName evidence="3">Uncharacterized protein LOC106011332</fullName>
    </submittedName>
</protein>
<evidence type="ECO:0000313" key="2">
    <source>
        <dbReference type="Proteomes" id="UP000694888"/>
    </source>
</evidence>
<name>A0ABM0ZWL1_APLCA</name>